<keyword evidence="1" id="KW-0472">Membrane</keyword>
<dbReference type="PATRIC" id="fig|1445510.3.peg.4489"/>
<keyword evidence="1" id="KW-0812">Transmembrane</keyword>
<dbReference type="EMBL" id="CP007142">
    <property type="protein sequence ID" value="AJQ96558.1"/>
    <property type="molecule type" value="Genomic_DNA"/>
</dbReference>
<protein>
    <submittedName>
        <fullName evidence="3">Putative acyltransferase</fullName>
    </submittedName>
</protein>
<dbReference type="HOGENOM" id="CLU_005679_2_3_6"/>
<keyword evidence="3" id="KW-0808">Transferase</keyword>
<dbReference type="PANTHER" id="PTHR23028">
    <property type="entry name" value="ACETYLTRANSFERASE"/>
    <property type="match status" value="1"/>
</dbReference>
<dbReference type="InterPro" id="IPR050879">
    <property type="entry name" value="Acyltransferase_3"/>
</dbReference>
<feature type="transmembrane region" description="Helical" evidence="1">
    <location>
        <begin position="133"/>
        <end position="155"/>
    </location>
</feature>
<dbReference type="Pfam" id="PF01757">
    <property type="entry name" value="Acyl_transf_3"/>
    <property type="match status" value="1"/>
</dbReference>
<organism evidence="3 4">
    <name type="scientific">Gynuella sunshinyii YC6258</name>
    <dbReference type="NCBI Taxonomy" id="1445510"/>
    <lineage>
        <taxon>Bacteria</taxon>
        <taxon>Pseudomonadati</taxon>
        <taxon>Pseudomonadota</taxon>
        <taxon>Gammaproteobacteria</taxon>
        <taxon>Oceanospirillales</taxon>
        <taxon>Saccharospirillaceae</taxon>
        <taxon>Gynuella</taxon>
    </lineage>
</organism>
<feature type="transmembrane region" description="Helical" evidence="1">
    <location>
        <begin position="236"/>
        <end position="256"/>
    </location>
</feature>
<gene>
    <name evidence="3" type="ORF">YC6258_04526</name>
</gene>
<dbReference type="GO" id="GO:0009103">
    <property type="term" value="P:lipopolysaccharide biosynthetic process"/>
    <property type="evidence" value="ECO:0007669"/>
    <property type="project" value="TreeGrafter"/>
</dbReference>
<dbReference type="OrthoDB" id="9767863at2"/>
<evidence type="ECO:0000256" key="1">
    <source>
        <dbReference type="SAM" id="Phobius"/>
    </source>
</evidence>
<evidence type="ECO:0000259" key="2">
    <source>
        <dbReference type="Pfam" id="PF01757"/>
    </source>
</evidence>
<proteinExistence type="predicted"/>
<feature type="domain" description="Acyltransferase 3" evidence="2">
    <location>
        <begin position="7"/>
        <end position="318"/>
    </location>
</feature>
<name>A0A0C5VTA9_9GAMM</name>
<dbReference type="InterPro" id="IPR002656">
    <property type="entry name" value="Acyl_transf_3_dom"/>
</dbReference>
<accession>A0A0C5VTA9</accession>
<keyword evidence="1" id="KW-1133">Transmembrane helix</keyword>
<feature type="transmembrane region" description="Helical" evidence="1">
    <location>
        <begin position="87"/>
        <end position="104"/>
    </location>
</feature>
<keyword evidence="3" id="KW-0012">Acyltransferase</keyword>
<sequence length="362" mass="41564">MKRLELLDYGRFFAALMVVAFHYTFNGIVNGKINSINHIPSVIEVTKYGYLGVELFFMISGYVIFFSAKNRTAAMFAESRAIRLYPAYWFAILFTSFFALQWGGDLMSVYPGQIVANFTMVQSLVGIDNVDGVYWTLVYEISFYFAVFILLFFGLQKHLETIFVYWPFLFCIALVFGLQSKPYLGGYYYYFAAGALFASIANRFNRKAVVSLMVTYAFCINFSAGKAAHLSDVKGVEYSGLVIALIVTSFFAIFIYQNSKNGRLVSLPMSRIAGALTYPVYLIHAHFGYMFINRFATEENKIVIYAVTVSIVLIAALSLHLIVEKHFHFVWKKLFYYTVSCPINYFQRFQKKFQVRYQNPMS</sequence>
<dbReference type="GO" id="GO:0016020">
    <property type="term" value="C:membrane"/>
    <property type="evidence" value="ECO:0007669"/>
    <property type="project" value="TreeGrafter"/>
</dbReference>
<feature type="transmembrane region" description="Helical" evidence="1">
    <location>
        <begin position="302"/>
        <end position="323"/>
    </location>
</feature>
<dbReference type="PANTHER" id="PTHR23028:SF53">
    <property type="entry name" value="ACYL_TRANSF_3 DOMAIN-CONTAINING PROTEIN"/>
    <property type="match status" value="1"/>
</dbReference>
<feature type="transmembrane region" description="Helical" evidence="1">
    <location>
        <begin position="12"/>
        <end position="28"/>
    </location>
</feature>
<keyword evidence="4" id="KW-1185">Reference proteome</keyword>
<dbReference type="RefSeq" id="WP_044618546.1">
    <property type="nucleotide sequence ID" value="NZ_CP007142.1"/>
</dbReference>
<feature type="transmembrane region" description="Helical" evidence="1">
    <location>
        <begin position="276"/>
        <end position="296"/>
    </location>
</feature>
<reference evidence="3 4" key="1">
    <citation type="submission" date="2014-01" db="EMBL/GenBank/DDBJ databases">
        <title>Full genme sequencing of cellulolytic bacterium Gynuella sunshinyii YC6258T gen. nov., sp. nov.</title>
        <authorList>
            <person name="Khan H."/>
            <person name="Chung E.J."/>
            <person name="Chung Y.R."/>
        </authorList>
    </citation>
    <scope>NUCLEOTIDE SEQUENCE [LARGE SCALE GENOMIC DNA]</scope>
    <source>
        <strain evidence="3 4">YC6258</strain>
    </source>
</reference>
<dbReference type="Proteomes" id="UP000032266">
    <property type="component" value="Chromosome"/>
</dbReference>
<dbReference type="GO" id="GO:0016747">
    <property type="term" value="F:acyltransferase activity, transferring groups other than amino-acyl groups"/>
    <property type="evidence" value="ECO:0007669"/>
    <property type="project" value="InterPro"/>
</dbReference>
<evidence type="ECO:0000313" key="4">
    <source>
        <dbReference type="Proteomes" id="UP000032266"/>
    </source>
</evidence>
<feature type="transmembrane region" description="Helical" evidence="1">
    <location>
        <begin position="184"/>
        <end position="201"/>
    </location>
</feature>
<dbReference type="KEGG" id="gsn:YC6258_04526"/>
<feature type="transmembrane region" description="Helical" evidence="1">
    <location>
        <begin position="48"/>
        <end position="66"/>
    </location>
</feature>
<feature type="transmembrane region" description="Helical" evidence="1">
    <location>
        <begin position="162"/>
        <end position="178"/>
    </location>
</feature>
<feature type="transmembrane region" description="Helical" evidence="1">
    <location>
        <begin position="208"/>
        <end position="224"/>
    </location>
</feature>
<evidence type="ECO:0000313" key="3">
    <source>
        <dbReference type="EMBL" id="AJQ96558.1"/>
    </source>
</evidence>
<dbReference type="STRING" id="1445510.YC6258_04526"/>
<dbReference type="AlphaFoldDB" id="A0A0C5VTA9"/>